<gene>
    <name evidence="6" type="ORF">BRENAR_LOCUS3540</name>
</gene>
<evidence type="ECO:0000256" key="1">
    <source>
        <dbReference type="ARBA" id="ARBA00004141"/>
    </source>
</evidence>
<dbReference type="AlphaFoldDB" id="A0A448YPE4"/>
<dbReference type="PANTHER" id="PTHR23502">
    <property type="entry name" value="MAJOR FACILITATOR SUPERFAMILY"/>
    <property type="match status" value="1"/>
</dbReference>
<keyword evidence="7" id="KW-1185">Reference proteome</keyword>
<dbReference type="PANTHER" id="PTHR23502:SF31">
    <property type="entry name" value="POLYAMINE TRANSPORTER 1"/>
    <property type="match status" value="1"/>
</dbReference>
<evidence type="ECO:0000313" key="7">
    <source>
        <dbReference type="Proteomes" id="UP000290900"/>
    </source>
</evidence>
<dbReference type="GO" id="GO:0022857">
    <property type="term" value="F:transmembrane transporter activity"/>
    <property type="evidence" value="ECO:0007669"/>
    <property type="project" value="TreeGrafter"/>
</dbReference>
<evidence type="ECO:0000313" key="6">
    <source>
        <dbReference type="EMBL" id="VEU22809.1"/>
    </source>
</evidence>
<keyword evidence="3" id="KW-0812">Transmembrane</keyword>
<evidence type="ECO:0000256" key="2">
    <source>
        <dbReference type="ARBA" id="ARBA00022448"/>
    </source>
</evidence>
<proteinExistence type="predicted"/>
<dbReference type="Proteomes" id="UP000290900">
    <property type="component" value="Unassembled WGS sequence"/>
</dbReference>
<evidence type="ECO:0000256" key="5">
    <source>
        <dbReference type="ARBA" id="ARBA00023136"/>
    </source>
</evidence>
<name>A0A448YPE4_BRENA</name>
<dbReference type="STRING" id="13370.A0A448YPE4"/>
<organism evidence="6 7">
    <name type="scientific">Brettanomyces naardenensis</name>
    <name type="common">Yeast</name>
    <dbReference type="NCBI Taxonomy" id="13370"/>
    <lineage>
        <taxon>Eukaryota</taxon>
        <taxon>Fungi</taxon>
        <taxon>Dikarya</taxon>
        <taxon>Ascomycota</taxon>
        <taxon>Saccharomycotina</taxon>
        <taxon>Pichiomycetes</taxon>
        <taxon>Pichiales</taxon>
        <taxon>Pichiaceae</taxon>
        <taxon>Brettanomyces</taxon>
    </lineage>
</organism>
<dbReference type="InParanoid" id="A0A448YPE4"/>
<reference evidence="6 7" key="1">
    <citation type="submission" date="2018-12" db="EMBL/GenBank/DDBJ databases">
        <authorList>
            <person name="Tiukova I."/>
            <person name="Dainat J."/>
        </authorList>
    </citation>
    <scope>NUCLEOTIDE SEQUENCE [LARGE SCALE GENOMIC DNA]</scope>
</reference>
<dbReference type="GO" id="GO:0005886">
    <property type="term" value="C:plasma membrane"/>
    <property type="evidence" value="ECO:0007669"/>
    <property type="project" value="TreeGrafter"/>
</dbReference>
<dbReference type="EMBL" id="CAACVR010000029">
    <property type="protein sequence ID" value="VEU22809.1"/>
    <property type="molecule type" value="Genomic_DNA"/>
</dbReference>
<dbReference type="OrthoDB" id="9986881at2759"/>
<protein>
    <submittedName>
        <fullName evidence="6">DEKNAAC103900</fullName>
    </submittedName>
</protein>
<accession>A0A448YPE4</accession>
<feature type="non-terminal residue" evidence="6">
    <location>
        <position position="122"/>
    </location>
</feature>
<dbReference type="SUPFAM" id="SSF103473">
    <property type="entry name" value="MFS general substrate transporter"/>
    <property type="match status" value="1"/>
</dbReference>
<evidence type="ECO:0000256" key="4">
    <source>
        <dbReference type="ARBA" id="ARBA00022989"/>
    </source>
</evidence>
<comment type="subcellular location">
    <subcellularLocation>
        <location evidence="1">Membrane</location>
        <topology evidence="1">Multi-pass membrane protein</topology>
    </subcellularLocation>
</comment>
<evidence type="ECO:0000256" key="3">
    <source>
        <dbReference type="ARBA" id="ARBA00022692"/>
    </source>
</evidence>
<keyword evidence="5" id="KW-0472">Membrane</keyword>
<sequence>MKLGEAGLPFLSIGFGTNLGCLSCIWCEKLHQPGEVLPENRLPPMICAVVCFPIGILRLCWTGNYPENFHWIVPTISGLSKGFGTLTIFNASVNYIGDSYLALAASASAANTFLSSTFEVAF</sequence>
<keyword evidence="2" id="KW-0813">Transport</keyword>
<dbReference type="InterPro" id="IPR036259">
    <property type="entry name" value="MFS_trans_sf"/>
</dbReference>
<keyword evidence="4" id="KW-1133">Transmembrane helix</keyword>